<dbReference type="InterPro" id="IPR047218">
    <property type="entry name" value="YocR/YhdH-like"/>
</dbReference>
<keyword evidence="2" id="KW-0813">Transport</keyword>
<organism evidence="7 8">
    <name type="scientific">Aliiglaciecola litoralis</name>
    <dbReference type="NCBI Taxonomy" id="582857"/>
    <lineage>
        <taxon>Bacteria</taxon>
        <taxon>Pseudomonadati</taxon>
        <taxon>Pseudomonadota</taxon>
        <taxon>Gammaproteobacteria</taxon>
        <taxon>Alteromonadales</taxon>
        <taxon>Alteromonadaceae</taxon>
        <taxon>Aliiglaciecola</taxon>
    </lineage>
</organism>
<evidence type="ECO:0000313" key="7">
    <source>
        <dbReference type="EMBL" id="GAA0851995.1"/>
    </source>
</evidence>
<keyword evidence="3 6" id="KW-0812">Transmembrane</keyword>
<keyword evidence="4 6" id="KW-1133">Transmembrane helix</keyword>
<feature type="transmembrane region" description="Helical" evidence="6">
    <location>
        <begin position="245"/>
        <end position="272"/>
    </location>
</feature>
<comment type="caution">
    <text evidence="7">The sequence shown here is derived from an EMBL/GenBank/DDBJ whole genome shotgun (WGS) entry which is preliminary data.</text>
</comment>
<dbReference type="PROSITE" id="PS50267">
    <property type="entry name" value="NA_NEUROTRAN_SYMP_3"/>
    <property type="match status" value="1"/>
</dbReference>
<dbReference type="Pfam" id="PF00209">
    <property type="entry name" value="SNF"/>
    <property type="match status" value="2"/>
</dbReference>
<reference evidence="7 8" key="1">
    <citation type="journal article" date="2019" name="Int. J. Syst. Evol. Microbiol.">
        <title>The Global Catalogue of Microorganisms (GCM) 10K type strain sequencing project: providing services to taxonomists for standard genome sequencing and annotation.</title>
        <authorList>
            <consortium name="The Broad Institute Genomics Platform"/>
            <consortium name="The Broad Institute Genome Sequencing Center for Infectious Disease"/>
            <person name="Wu L."/>
            <person name="Ma J."/>
        </authorList>
    </citation>
    <scope>NUCLEOTIDE SEQUENCE [LARGE SCALE GENOMIC DNA]</scope>
    <source>
        <strain evidence="7 8">JCM 15896</strain>
    </source>
</reference>
<evidence type="ECO:0000256" key="2">
    <source>
        <dbReference type="ARBA" id="ARBA00022448"/>
    </source>
</evidence>
<keyword evidence="5 6" id="KW-0472">Membrane</keyword>
<dbReference type="Proteomes" id="UP001500359">
    <property type="component" value="Unassembled WGS sequence"/>
</dbReference>
<dbReference type="CDD" id="cd10336">
    <property type="entry name" value="SLC6sbd_Tyt1-Like"/>
    <property type="match status" value="1"/>
</dbReference>
<feature type="transmembrane region" description="Helical" evidence="6">
    <location>
        <begin position="306"/>
        <end position="327"/>
    </location>
</feature>
<proteinExistence type="predicted"/>
<dbReference type="SUPFAM" id="SSF161070">
    <property type="entry name" value="SNF-like"/>
    <property type="match status" value="1"/>
</dbReference>
<keyword evidence="8" id="KW-1185">Reference proteome</keyword>
<feature type="transmembrane region" description="Helical" evidence="6">
    <location>
        <begin position="12"/>
        <end position="31"/>
    </location>
</feature>
<accession>A0ABN1LC91</accession>
<evidence type="ECO:0000256" key="6">
    <source>
        <dbReference type="SAM" id="Phobius"/>
    </source>
</evidence>
<dbReference type="PANTHER" id="PTHR42948">
    <property type="entry name" value="TRANSPORTER"/>
    <property type="match status" value="1"/>
</dbReference>
<dbReference type="InterPro" id="IPR037272">
    <property type="entry name" value="SNS_sf"/>
</dbReference>
<comment type="subcellular location">
    <subcellularLocation>
        <location evidence="1">Membrane</location>
        <topology evidence="1">Multi-pass membrane protein</topology>
    </subcellularLocation>
</comment>
<evidence type="ECO:0000256" key="4">
    <source>
        <dbReference type="ARBA" id="ARBA00022989"/>
    </source>
</evidence>
<feature type="transmembrane region" description="Helical" evidence="6">
    <location>
        <begin position="210"/>
        <end position="233"/>
    </location>
</feature>
<protein>
    <submittedName>
        <fullName evidence="7">Sodium-dependent transporter</fullName>
    </submittedName>
</protein>
<feature type="transmembrane region" description="Helical" evidence="6">
    <location>
        <begin position="90"/>
        <end position="116"/>
    </location>
</feature>
<feature type="transmembrane region" description="Helical" evidence="6">
    <location>
        <begin position="348"/>
        <end position="375"/>
    </location>
</feature>
<gene>
    <name evidence="7" type="ORF">GCM10009114_00780</name>
</gene>
<name>A0ABN1LC91_9ALTE</name>
<feature type="transmembrane region" description="Helical" evidence="6">
    <location>
        <begin position="425"/>
        <end position="443"/>
    </location>
</feature>
<feature type="transmembrane region" description="Helical" evidence="6">
    <location>
        <begin position="136"/>
        <end position="158"/>
    </location>
</feature>
<sequence>MSARGEFSSRLGFILAAAGSAVGLGNIWGFPTQVASNGGAAFVLVYVILAFLLAYPVLMAELIIGRATRANMVDALGKISGSVVGRATGIWGFITVSLILSFYALVAGWMLAYFLQTMAQMLSLDTVSSWLTGDSVTRNILFCAIFLSLTAGIVTGGVSKGIECWSVRLMPTLIIIIVALIVYVTFQAGAIDGWKAYLLPDFSRVLDPALLISAMGQAFFSMSLGVGTMLVYGSYVSKKERLPSLGAYVALVDIGVAILAGMLIIPAMYVALHNGVEIFTESGALIEGDSLIFTVLPSLFETMGGVGVFVAFAFFALMVIAALTSSISMLEVPVAYVVENKGVGRKRAVWLLTLTVFIISSVIALNMSHLFGFVITLTTKYSQPLLGLALCIFVGWVWKRDSILAELKQGNEGAQHSLFWKIWPWYLKFVCPVVIVLMFYLSIA</sequence>
<evidence type="ECO:0000256" key="3">
    <source>
        <dbReference type="ARBA" id="ARBA00022692"/>
    </source>
</evidence>
<dbReference type="RefSeq" id="WP_343855581.1">
    <property type="nucleotide sequence ID" value="NZ_BAAAFD010000001.1"/>
</dbReference>
<feature type="transmembrane region" description="Helical" evidence="6">
    <location>
        <begin position="381"/>
        <end position="398"/>
    </location>
</feature>
<dbReference type="PRINTS" id="PR00176">
    <property type="entry name" value="NANEUSMPORT"/>
</dbReference>
<dbReference type="InterPro" id="IPR000175">
    <property type="entry name" value="Na/ntran_symport"/>
</dbReference>
<evidence type="ECO:0000256" key="1">
    <source>
        <dbReference type="ARBA" id="ARBA00004141"/>
    </source>
</evidence>
<evidence type="ECO:0000313" key="8">
    <source>
        <dbReference type="Proteomes" id="UP001500359"/>
    </source>
</evidence>
<evidence type="ECO:0000256" key="5">
    <source>
        <dbReference type="ARBA" id="ARBA00023136"/>
    </source>
</evidence>
<dbReference type="PANTHER" id="PTHR42948:SF1">
    <property type="entry name" value="TRANSPORTER"/>
    <property type="match status" value="1"/>
</dbReference>
<dbReference type="EMBL" id="BAAAFD010000001">
    <property type="protein sequence ID" value="GAA0851995.1"/>
    <property type="molecule type" value="Genomic_DNA"/>
</dbReference>
<feature type="transmembrane region" description="Helical" evidence="6">
    <location>
        <begin position="170"/>
        <end position="190"/>
    </location>
</feature>
<dbReference type="NCBIfam" id="NF037979">
    <property type="entry name" value="Na_transp"/>
    <property type="match status" value="1"/>
</dbReference>
<feature type="transmembrane region" description="Helical" evidence="6">
    <location>
        <begin position="43"/>
        <end position="64"/>
    </location>
</feature>